<dbReference type="RefSeq" id="WP_280650730.1">
    <property type="nucleotide sequence ID" value="NZ_JANQDL010000098.1"/>
</dbReference>
<comment type="caution">
    <text evidence="1">The sequence shown here is derived from an EMBL/GenBank/DDBJ whole genome shotgun (WGS) entry which is preliminary data.</text>
</comment>
<evidence type="ECO:0000313" key="2">
    <source>
        <dbReference type="Proteomes" id="UP001159370"/>
    </source>
</evidence>
<reference evidence="1 2" key="1">
    <citation type="journal article" date="2023" name="J. Phycol.">
        <title>Chrysosporum ovalisporum is synonymous with the true-branching cyanobacterium Umezakia natans (Nostocales/Aphanizomenonaceae).</title>
        <authorList>
            <person name="McGregor G.B."/>
            <person name="Sendall B.C."/>
            <person name="Niiyama Y."/>
            <person name="Tuji A."/>
            <person name="Willis A."/>
        </authorList>
    </citation>
    <scope>NUCLEOTIDE SEQUENCE [LARGE SCALE GENOMIC DNA]</scope>
    <source>
        <strain evidence="1 2">FSS-62</strain>
    </source>
</reference>
<protein>
    <submittedName>
        <fullName evidence="1">Uncharacterized protein</fullName>
    </submittedName>
</protein>
<proteinExistence type="predicted"/>
<accession>A0AA43H1G1</accession>
<dbReference type="GeneID" id="83683840"/>
<gene>
    <name evidence="1" type="ORF">NWP23_15045</name>
</gene>
<organism evidence="1 2">
    <name type="scientific">Umezakia ovalisporum FSS-62</name>
    <dbReference type="NCBI Taxonomy" id="2971776"/>
    <lineage>
        <taxon>Bacteria</taxon>
        <taxon>Bacillati</taxon>
        <taxon>Cyanobacteriota</taxon>
        <taxon>Cyanophyceae</taxon>
        <taxon>Nostocales</taxon>
        <taxon>Nodulariaceae</taxon>
        <taxon>Umezakia</taxon>
    </lineage>
</organism>
<dbReference type="AlphaFoldDB" id="A0AA43H1G1"/>
<dbReference type="EMBL" id="JANQDL010000098">
    <property type="protein sequence ID" value="MDH6065045.1"/>
    <property type="molecule type" value="Genomic_DNA"/>
</dbReference>
<name>A0AA43H1G1_9CYAN</name>
<sequence length="54" mass="6174">MASKLILQERLLATYSTIHLLNQAMSDIEFKLQSAHLFHIHNSPHHEYSGDSAQ</sequence>
<dbReference type="Proteomes" id="UP001159370">
    <property type="component" value="Unassembled WGS sequence"/>
</dbReference>
<evidence type="ECO:0000313" key="1">
    <source>
        <dbReference type="EMBL" id="MDH6065045.1"/>
    </source>
</evidence>